<accession>A0A150IM22</accession>
<dbReference type="EMBL" id="LNGE01000012">
    <property type="protein sequence ID" value="KYC45724.1"/>
    <property type="molecule type" value="Genomic_DNA"/>
</dbReference>
<accession>A0A150IS75</accession>
<dbReference type="PATRIC" id="fig|1706436.3.peg.628"/>
<evidence type="ECO:0000256" key="8">
    <source>
        <dbReference type="HAMAP-Rule" id="MF_00411"/>
    </source>
</evidence>
<dbReference type="GO" id="GO:0000428">
    <property type="term" value="C:DNA-directed RNA polymerase complex"/>
    <property type="evidence" value="ECO:0007669"/>
    <property type="project" value="UniProtKB-KW"/>
</dbReference>
<feature type="domain" description="RNA polymerase Rpb1" evidence="9">
    <location>
        <begin position="49"/>
        <end position="334"/>
    </location>
</feature>
<organism evidence="12 15">
    <name type="scientific">Candidatus Methanofastidiosum methylothiophilum</name>
    <dbReference type="NCBI Taxonomy" id="1705564"/>
    <lineage>
        <taxon>Archaea</taxon>
        <taxon>Methanobacteriati</taxon>
        <taxon>Methanobacteriota</taxon>
        <taxon>Stenosarchaea group</taxon>
        <taxon>Candidatus Methanofastidiosia</taxon>
        <taxon>Candidatus Methanofastidiosales</taxon>
        <taxon>Candidatus Methanofastidiosaceae</taxon>
        <taxon>Candidatus Methanofastidiosum</taxon>
    </lineage>
</organism>
<evidence type="ECO:0000313" key="10">
    <source>
        <dbReference type="EMBL" id="KYC45724.1"/>
    </source>
</evidence>
<evidence type="ECO:0000259" key="9">
    <source>
        <dbReference type="Pfam" id="PF04998"/>
    </source>
</evidence>
<keyword evidence="2 8" id="KW-0963">Cytoplasm</keyword>
<dbReference type="EMBL" id="LNGF01000014">
    <property type="protein sequence ID" value="KYC47891.1"/>
    <property type="molecule type" value="Genomic_DNA"/>
</dbReference>
<reference evidence="13 14" key="1">
    <citation type="journal article" date="2016" name="ISME J.">
        <title>Chasing the elusive Euryarchaeota class WSA2: genomes reveal a uniquely fastidious methyl-reducing methanogen.</title>
        <authorList>
            <person name="Nobu M.K."/>
            <person name="Narihiro T."/>
            <person name="Kuroda K."/>
            <person name="Mei R."/>
            <person name="Liu W.T."/>
        </authorList>
    </citation>
    <scope>NUCLEOTIDE SEQUENCE [LARGE SCALE GENOMIC DNA]</scope>
    <source>
        <strain evidence="10">B03fssc0709_Meth_Bin005</strain>
        <strain evidence="11">B15fssc0709_Meth_Bin003</strain>
        <strain evidence="12">BMIXfssc0709_Meth_Bin006</strain>
    </source>
</reference>
<comment type="catalytic activity">
    <reaction evidence="7 8">
        <text>RNA(n) + a ribonucleoside 5'-triphosphate = RNA(n+1) + diphosphate</text>
        <dbReference type="Rhea" id="RHEA:21248"/>
        <dbReference type="Rhea" id="RHEA-COMP:14527"/>
        <dbReference type="Rhea" id="RHEA-COMP:17342"/>
        <dbReference type="ChEBI" id="CHEBI:33019"/>
        <dbReference type="ChEBI" id="CHEBI:61557"/>
        <dbReference type="ChEBI" id="CHEBI:140395"/>
        <dbReference type="EC" id="2.7.7.6"/>
    </reaction>
</comment>
<protein>
    <recommendedName>
        <fullName evidence="8">DNA-directed RNA polymerase subunit Rpo1C</fullName>
        <ecNumber evidence="8">2.7.7.6</ecNumber>
    </recommendedName>
    <alternativeName>
        <fullName evidence="8">DNA-directed RNA polymerase subunit A''</fullName>
    </alternativeName>
</protein>
<evidence type="ECO:0000313" key="13">
    <source>
        <dbReference type="Proteomes" id="UP000091929"/>
    </source>
</evidence>
<dbReference type="PATRIC" id="fig|1706437.3.peg.774"/>
<keyword evidence="6 8" id="KW-0804">Transcription</keyword>
<dbReference type="GO" id="GO:0003677">
    <property type="term" value="F:DNA binding"/>
    <property type="evidence" value="ECO:0007669"/>
    <property type="project" value="UniProtKB-UniRule"/>
</dbReference>
<comment type="subunit">
    <text evidence="8">Part of the RNA polymerase complex.</text>
</comment>
<dbReference type="GO" id="GO:0006351">
    <property type="term" value="P:DNA-templated transcription"/>
    <property type="evidence" value="ECO:0007669"/>
    <property type="project" value="UniProtKB-UniRule"/>
</dbReference>
<dbReference type="Pfam" id="PF04998">
    <property type="entry name" value="RNA_pol_Rpb1_5"/>
    <property type="match status" value="1"/>
</dbReference>
<dbReference type="InterPro" id="IPR045867">
    <property type="entry name" value="DNA-dir_RpoC_beta_prime"/>
</dbReference>
<dbReference type="GO" id="GO:0005737">
    <property type="term" value="C:cytoplasm"/>
    <property type="evidence" value="ECO:0007669"/>
    <property type="project" value="UniProtKB-SubCell"/>
</dbReference>
<dbReference type="CDD" id="cd06528">
    <property type="entry name" value="RNAP_A"/>
    <property type="match status" value="1"/>
</dbReference>
<accession>A0A150IZJ2</accession>
<evidence type="ECO:0000313" key="14">
    <source>
        <dbReference type="Proteomes" id="UP000092401"/>
    </source>
</evidence>
<dbReference type="Proteomes" id="UP000092403">
    <property type="component" value="Unassembled WGS sequence"/>
</dbReference>
<keyword evidence="3 8" id="KW-0808">Transferase</keyword>
<comment type="similarity">
    <text evidence="8">Belongs to the RNA polymerase beta' chain family.</text>
</comment>
<dbReference type="Proteomes" id="UP000092401">
    <property type="component" value="Unassembled WGS sequence"/>
</dbReference>
<dbReference type="PANTHER" id="PTHR19376">
    <property type="entry name" value="DNA-DIRECTED RNA POLYMERASE"/>
    <property type="match status" value="1"/>
</dbReference>
<sequence>MADLTYIDTQIEKNGDKLTEHILGQLKEKLYFANEKYNLSNDEVVSIIEECIKAYEKSLVDPGEAVGTVAAQSLGEPGTQMTLNTFHYAGVADINVTLGLPRIIEIVDARKDPNTPVMRIYLDEDIRESREKAEEIVKEIEGTTIESISKSMKIDVINMSIVVELDTYKMQKQGLTLDDIKEKLYKLKKVESIEDEDNFLTLKAGDVSLMELRKFFNRVKSHQLKGIKNVKRALIKKEAEEYVIYTEGSNLGEAFKIPGVDITRSISNDINEIQRVLGIEAARRAIVDEIRKTLEEQGLDVDIRHIMLLADLMTMEGEIKQIGRHGISGEKSSILARASFEVTTNHLMKAAKFGEIDSLSGVTENVIIGQPIPMGTGNVKLIMKK</sequence>
<dbReference type="EC" id="2.7.7.6" evidence="8"/>
<dbReference type="InterPro" id="IPR007081">
    <property type="entry name" value="RNA_pol_Rpb1_5"/>
</dbReference>
<keyword evidence="5 8" id="KW-0238">DNA-binding</keyword>
<evidence type="ECO:0000256" key="4">
    <source>
        <dbReference type="ARBA" id="ARBA00022695"/>
    </source>
</evidence>
<evidence type="ECO:0000256" key="1">
    <source>
        <dbReference type="ARBA" id="ARBA00022478"/>
    </source>
</evidence>
<keyword evidence="1 8" id="KW-0240">DNA-directed RNA polymerase</keyword>
<dbReference type="PATRIC" id="fig|1706438.3.peg.1088"/>
<dbReference type="Gene3D" id="1.10.150.390">
    <property type="match status" value="1"/>
</dbReference>
<evidence type="ECO:0000256" key="5">
    <source>
        <dbReference type="ARBA" id="ARBA00023125"/>
    </source>
</evidence>
<evidence type="ECO:0000313" key="11">
    <source>
        <dbReference type="EMBL" id="KYC47891.1"/>
    </source>
</evidence>
<evidence type="ECO:0000313" key="12">
    <source>
        <dbReference type="EMBL" id="KYC50084.1"/>
    </source>
</evidence>
<comment type="function">
    <text evidence="8">DNA-dependent RNA polymerase (RNAP) catalyzes the transcription of DNA into RNA using the four ribonucleoside triphosphates as substrates. Forms part of the jaw domain.</text>
</comment>
<evidence type="ECO:0000313" key="15">
    <source>
        <dbReference type="Proteomes" id="UP000092403"/>
    </source>
</evidence>
<comment type="caution">
    <text evidence="12">The sequence shown here is derived from an EMBL/GenBank/DDBJ whole genome shotgun (WGS) entry which is preliminary data.</text>
</comment>
<dbReference type="Proteomes" id="UP000091929">
    <property type="component" value="Unassembled WGS sequence"/>
</dbReference>
<proteinExistence type="inferred from homology"/>
<dbReference type="PANTHER" id="PTHR19376:SF32">
    <property type="entry name" value="DNA-DIRECTED RNA POLYMERASE III SUBUNIT RPC1"/>
    <property type="match status" value="1"/>
</dbReference>
<dbReference type="NCBIfam" id="TIGR02389">
    <property type="entry name" value="RNA_pol_rpoA2"/>
    <property type="match status" value="1"/>
</dbReference>
<gene>
    <name evidence="8 12" type="primary">rpoA2</name>
    <name evidence="8" type="synonym">rpo1C</name>
    <name evidence="10" type="ORF">APG10_00621</name>
    <name evidence="11" type="ORF">APG11_00769</name>
    <name evidence="12" type="ORF">APG12_01078</name>
</gene>
<evidence type="ECO:0000256" key="2">
    <source>
        <dbReference type="ARBA" id="ARBA00022490"/>
    </source>
</evidence>
<dbReference type="InterPro" id="IPR012757">
    <property type="entry name" value="RPO1C"/>
</dbReference>
<evidence type="ECO:0000256" key="6">
    <source>
        <dbReference type="ARBA" id="ARBA00023163"/>
    </source>
</evidence>
<keyword evidence="4 8" id="KW-0548">Nucleotidyltransferase</keyword>
<dbReference type="SUPFAM" id="SSF64484">
    <property type="entry name" value="beta and beta-prime subunits of DNA dependent RNA-polymerase"/>
    <property type="match status" value="1"/>
</dbReference>
<evidence type="ECO:0000256" key="3">
    <source>
        <dbReference type="ARBA" id="ARBA00022679"/>
    </source>
</evidence>
<dbReference type="EMBL" id="LNJC01000020">
    <property type="protein sequence ID" value="KYC50084.1"/>
    <property type="molecule type" value="Genomic_DNA"/>
</dbReference>
<evidence type="ECO:0000256" key="7">
    <source>
        <dbReference type="ARBA" id="ARBA00048552"/>
    </source>
</evidence>
<dbReference type="GO" id="GO:0003899">
    <property type="term" value="F:DNA-directed RNA polymerase activity"/>
    <property type="evidence" value="ECO:0007669"/>
    <property type="project" value="UniProtKB-UniRule"/>
</dbReference>
<dbReference type="HAMAP" id="MF_00411">
    <property type="entry name" value="RNApol_arch_Rpo1C"/>
    <property type="match status" value="1"/>
</dbReference>
<dbReference type="AlphaFoldDB" id="A0A150IZJ2"/>
<name>A0A150IZJ2_9EURY</name>
<comment type="subcellular location">
    <subcellularLocation>
        <location evidence="8">Cytoplasm</location>
    </subcellularLocation>
</comment>